<dbReference type="InterPro" id="IPR029063">
    <property type="entry name" value="SAM-dependent_MTases_sf"/>
</dbReference>
<dbReference type="PANTHER" id="PTHR33841:SF5">
    <property type="entry name" value="DNA METHYLASE (MODIFICATION METHYLASE) (METHYLTRANSFERASE)-RELATED"/>
    <property type="match status" value="1"/>
</dbReference>
<dbReference type="InterPro" id="IPR002052">
    <property type="entry name" value="DNA_methylase_N6_adenine_CS"/>
</dbReference>
<comment type="catalytic activity">
    <reaction evidence="6">
        <text>a 2'-deoxyadenosine in DNA + S-adenosyl-L-methionine = an N(6)-methyl-2'-deoxyadenosine in DNA + S-adenosyl-L-homocysteine + H(+)</text>
        <dbReference type="Rhea" id="RHEA:15197"/>
        <dbReference type="Rhea" id="RHEA-COMP:12418"/>
        <dbReference type="Rhea" id="RHEA-COMP:12419"/>
        <dbReference type="ChEBI" id="CHEBI:15378"/>
        <dbReference type="ChEBI" id="CHEBI:57856"/>
        <dbReference type="ChEBI" id="CHEBI:59789"/>
        <dbReference type="ChEBI" id="CHEBI:90615"/>
        <dbReference type="ChEBI" id="CHEBI:90616"/>
        <dbReference type="EC" id="2.1.1.72"/>
    </reaction>
</comment>
<keyword evidence="10" id="KW-1185">Reference proteome</keyword>
<dbReference type="RefSeq" id="WP_233675089.1">
    <property type="nucleotide sequence ID" value="NZ_JAJUOS010000001.1"/>
</dbReference>
<dbReference type="SUPFAM" id="SSF53335">
    <property type="entry name" value="S-adenosyl-L-methionine-dependent methyltransferases"/>
    <property type="match status" value="1"/>
</dbReference>
<sequence length="542" mass="58288">MSLDEDSGDSGQISPERAYLRASSKAHRRRFAQVLTPPECAAAMADWVCDGNPKTILDPAFGTGILTRSVAARLPGVAVTGYEIDPQIAAAGRAACTRMNLTLHEASFFEAPPEARFDAIIANPPFLRPGAGTALRAQVRATAARFGIALSGLTNAYVLFLFEALARLSPGGRAAFLLPAEWANSNTSGPLKDHLVRNGYLKEIIQFCAYRPVFEKTLTTASLVLLEAPSCPEPVPAKIRATFVPADARLPSPSSAIPPGVTQRWLTPEALLAAPKWDELIRDDETPIPPGFVPLSALATTRRGIATGANGFFHLTRERVADFGLRAGQCLPCVAKSADVPSLIFGASEFKSLMKAGRPTQFFAPTQPLTEAEAAYVVRGETEGLHNRFLTRNRTPWYAPERLYRAPIWAATFGRGQMRFILNLAEVWQLTAFHGIFPLQDDPARAKALVACLNSAPVQALMRGRMRIYARGLQKVEPRDLLEIPVPDLRAVCAARIAELGQALKALNDGKSGAEEALTRLVMASAQDAASGGASDETVALG</sequence>
<dbReference type="PROSITE" id="PS00092">
    <property type="entry name" value="N6_MTASE"/>
    <property type="match status" value="1"/>
</dbReference>
<dbReference type="EC" id="2.1.1.72" evidence="2"/>
<evidence type="ECO:0000256" key="1">
    <source>
        <dbReference type="ARBA" id="ARBA00006594"/>
    </source>
</evidence>
<dbReference type="Proteomes" id="UP001521181">
    <property type="component" value="Unassembled WGS sequence"/>
</dbReference>
<keyword evidence="3 9" id="KW-0489">Methyltransferase</keyword>
<dbReference type="Gene3D" id="3.40.50.150">
    <property type="entry name" value="Vaccinia Virus protein VP39"/>
    <property type="match status" value="1"/>
</dbReference>
<dbReference type="GO" id="GO:0008168">
    <property type="term" value="F:methyltransferase activity"/>
    <property type="evidence" value="ECO:0007669"/>
    <property type="project" value="UniProtKB-KW"/>
</dbReference>
<gene>
    <name evidence="9" type="ORF">LZA78_00965</name>
</gene>
<proteinExistence type="inferred from homology"/>
<reference evidence="9 10" key="1">
    <citation type="submission" date="2021-12" db="EMBL/GenBank/DDBJ databases">
        <title>Sinirhodobacter sp. WL0062 is a bacterium isolated from seawater.</title>
        <authorList>
            <person name="Wang L."/>
            <person name="He W."/>
            <person name="Zhang D.-F."/>
        </authorList>
    </citation>
    <scope>NUCLEOTIDE SEQUENCE [LARGE SCALE GENOMIC DNA]</scope>
    <source>
        <strain evidence="9 10">WL0062</strain>
    </source>
</reference>
<dbReference type="GO" id="GO:0032259">
    <property type="term" value="P:methylation"/>
    <property type="evidence" value="ECO:0007669"/>
    <property type="project" value="UniProtKB-KW"/>
</dbReference>
<evidence type="ECO:0000256" key="4">
    <source>
        <dbReference type="ARBA" id="ARBA00022679"/>
    </source>
</evidence>
<comment type="similarity">
    <text evidence="1">Belongs to the N(4)/N(6)-methyltransferase family.</text>
</comment>
<comment type="caution">
    <text evidence="9">The sequence shown here is derived from an EMBL/GenBank/DDBJ whole genome shotgun (WGS) entry which is preliminary data.</text>
</comment>
<evidence type="ECO:0000259" key="7">
    <source>
        <dbReference type="Pfam" id="PF07669"/>
    </source>
</evidence>
<dbReference type="InterPro" id="IPR011639">
    <property type="entry name" value="MethylTrfase_TaqI-like_dom"/>
</dbReference>
<keyword evidence="5" id="KW-0949">S-adenosyl-L-methionine</keyword>
<dbReference type="CDD" id="cd02440">
    <property type="entry name" value="AdoMet_MTases"/>
    <property type="match status" value="1"/>
</dbReference>
<dbReference type="PANTHER" id="PTHR33841">
    <property type="entry name" value="DNA METHYLTRANSFERASE YEEA-RELATED"/>
    <property type="match status" value="1"/>
</dbReference>
<feature type="domain" description="Type II methyltransferase M.Eco57I C-terminal" evidence="8">
    <location>
        <begin position="292"/>
        <end position="506"/>
    </location>
</feature>
<dbReference type="Pfam" id="PF22837">
    <property type="entry name" value="M_Eco57I_C"/>
    <property type="match status" value="1"/>
</dbReference>
<name>A0ABS8YQ84_9RHOB</name>
<dbReference type="InterPro" id="IPR050953">
    <property type="entry name" value="N4_N6_ade-DNA_methylase"/>
</dbReference>
<accession>A0ABS8YQ84</accession>
<evidence type="ECO:0000313" key="10">
    <source>
        <dbReference type="Proteomes" id="UP001521181"/>
    </source>
</evidence>
<keyword evidence="4" id="KW-0808">Transferase</keyword>
<dbReference type="InterPro" id="IPR054520">
    <property type="entry name" value="M_Eco57I_C"/>
</dbReference>
<evidence type="ECO:0000256" key="2">
    <source>
        <dbReference type="ARBA" id="ARBA00011900"/>
    </source>
</evidence>
<dbReference type="PRINTS" id="PR00507">
    <property type="entry name" value="N12N6MTFRASE"/>
</dbReference>
<evidence type="ECO:0000259" key="8">
    <source>
        <dbReference type="Pfam" id="PF22837"/>
    </source>
</evidence>
<dbReference type="Pfam" id="PF07669">
    <property type="entry name" value="Eco57I"/>
    <property type="match status" value="1"/>
</dbReference>
<feature type="domain" description="Type II methyltransferase M.TaqI-like" evidence="7">
    <location>
        <begin position="100"/>
        <end position="214"/>
    </location>
</feature>
<dbReference type="EMBL" id="JAJUOS010000001">
    <property type="protein sequence ID" value="MCE5972061.1"/>
    <property type="molecule type" value="Genomic_DNA"/>
</dbReference>
<evidence type="ECO:0000256" key="5">
    <source>
        <dbReference type="ARBA" id="ARBA00022691"/>
    </source>
</evidence>
<evidence type="ECO:0000313" key="9">
    <source>
        <dbReference type="EMBL" id="MCE5972061.1"/>
    </source>
</evidence>
<protein>
    <recommendedName>
        <fullName evidence="2">site-specific DNA-methyltransferase (adenine-specific)</fullName>
        <ecNumber evidence="2">2.1.1.72</ecNumber>
    </recommendedName>
</protein>
<evidence type="ECO:0000256" key="6">
    <source>
        <dbReference type="ARBA" id="ARBA00047942"/>
    </source>
</evidence>
<evidence type="ECO:0000256" key="3">
    <source>
        <dbReference type="ARBA" id="ARBA00022603"/>
    </source>
</evidence>
<organism evidence="9 10">
    <name type="scientific">Rhodobacter flavimaris</name>
    <dbReference type="NCBI Taxonomy" id="2907145"/>
    <lineage>
        <taxon>Bacteria</taxon>
        <taxon>Pseudomonadati</taxon>
        <taxon>Pseudomonadota</taxon>
        <taxon>Alphaproteobacteria</taxon>
        <taxon>Rhodobacterales</taxon>
        <taxon>Rhodobacter group</taxon>
        <taxon>Rhodobacter</taxon>
    </lineage>
</organism>